<gene>
    <name evidence="1" type="ORF">HMPREF9470_04242</name>
</gene>
<sequence length="48" mass="5891">MPIYPPCESLMKYGVVQNIVEKYYRFRIKRPCFVMMQNERWTLVTLDC</sequence>
<accession>A0A0J9BUS6</accession>
<dbReference type="PATRIC" id="fig|742734.4.peg.4547"/>
<protein>
    <submittedName>
        <fullName evidence="1">Uncharacterized protein</fullName>
    </submittedName>
</protein>
<proteinExistence type="predicted"/>
<dbReference type="Proteomes" id="UP000037392">
    <property type="component" value="Unassembled WGS sequence"/>
</dbReference>
<reference evidence="1 2" key="1">
    <citation type="submission" date="2011-04" db="EMBL/GenBank/DDBJ databases">
        <title>The Genome Sequence of Clostridium citroniae WAL-19142.</title>
        <authorList>
            <consortium name="The Broad Institute Genome Sequencing Platform"/>
            <person name="Earl A."/>
            <person name="Ward D."/>
            <person name="Feldgarden M."/>
            <person name="Gevers D."/>
            <person name="Warren Y.A."/>
            <person name="Tyrrell K.L."/>
            <person name="Citron D.M."/>
            <person name="Goldstein E.J."/>
            <person name="Daigneault M."/>
            <person name="Allen-Vercoe E."/>
            <person name="Young S.K."/>
            <person name="Zeng Q."/>
            <person name="Gargeya S."/>
            <person name="Fitzgerald M."/>
            <person name="Haas B."/>
            <person name="Abouelleil A."/>
            <person name="Alvarado L."/>
            <person name="Arachchi H.M."/>
            <person name="Berlin A."/>
            <person name="Brown A."/>
            <person name="Chapman S.B."/>
            <person name="Chen Z."/>
            <person name="Dunbar C."/>
            <person name="Freedman E."/>
            <person name="Gearin G."/>
            <person name="Gellesch M."/>
            <person name="Goldberg J."/>
            <person name="Griggs A."/>
            <person name="Gujja S."/>
            <person name="Heilman E.R."/>
            <person name="Heiman D."/>
            <person name="Howarth C."/>
            <person name="Larson L."/>
            <person name="Lui A."/>
            <person name="MacDonald P.J."/>
            <person name="Mehta T."/>
            <person name="Montmayeur A."/>
            <person name="Murphy C."/>
            <person name="Neiman D."/>
            <person name="Pearson M."/>
            <person name="Priest M."/>
            <person name="Roberts A."/>
            <person name="Saif S."/>
            <person name="Shea T."/>
            <person name="Shenoy N."/>
            <person name="Sisk P."/>
            <person name="Stolte C."/>
            <person name="Sykes S."/>
            <person name="White J."/>
            <person name="Yandava C."/>
            <person name="Wortman J."/>
            <person name="Nusbaum C."/>
            <person name="Birren B."/>
        </authorList>
    </citation>
    <scope>NUCLEOTIDE SEQUENCE [LARGE SCALE GENOMIC DNA]</scope>
    <source>
        <strain evidence="1 2">WAL-19142</strain>
    </source>
</reference>
<name>A0A0J9BUS6_9FIRM</name>
<comment type="caution">
    <text evidence="1">The sequence shown here is derived from an EMBL/GenBank/DDBJ whole genome shotgun (WGS) entry which is preliminary data.</text>
</comment>
<evidence type="ECO:0000313" key="1">
    <source>
        <dbReference type="EMBL" id="KMW16742.1"/>
    </source>
</evidence>
<dbReference type="GeneID" id="93161392"/>
<dbReference type="EMBL" id="ADLK01000029">
    <property type="protein sequence ID" value="KMW16742.1"/>
    <property type="molecule type" value="Genomic_DNA"/>
</dbReference>
<dbReference type="AlphaFoldDB" id="A0A0J9BUS6"/>
<organism evidence="1 2">
    <name type="scientific">[Clostridium] citroniae WAL-19142</name>
    <dbReference type="NCBI Taxonomy" id="742734"/>
    <lineage>
        <taxon>Bacteria</taxon>
        <taxon>Bacillati</taxon>
        <taxon>Bacillota</taxon>
        <taxon>Clostridia</taxon>
        <taxon>Lachnospirales</taxon>
        <taxon>Lachnospiraceae</taxon>
        <taxon>Enterocloster</taxon>
    </lineage>
</organism>
<dbReference type="RefSeq" id="WP_007863907.1">
    <property type="nucleotide sequence ID" value="NZ_KQ235881.1"/>
</dbReference>
<evidence type="ECO:0000313" key="2">
    <source>
        <dbReference type="Proteomes" id="UP000037392"/>
    </source>
</evidence>